<dbReference type="EMBL" id="RCZG01000009">
    <property type="protein sequence ID" value="TPG32275.1"/>
    <property type="molecule type" value="Genomic_DNA"/>
</dbReference>
<evidence type="ECO:0000313" key="2">
    <source>
        <dbReference type="EMBL" id="TPG32275.1"/>
    </source>
</evidence>
<feature type="region of interest" description="Disordered" evidence="1">
    <location>
        <begin position="22"/>
        <end position="53"/>
    </location>
</feature>
<comment type="caution">
    <text evidence="2">The sequence shown here is derived from an EMBL/GenBank/DDBJ whole genome shotgun (WGS) entry which is preliminary data.</text>
</comment>
<sequence length="70" mass="7664">MSVNITDARGPPGISTMLQTWQRQPPTQLAHEMGSAPCRRPVRRDGVNPGARIARGRTVGNQELMQARNA</sequence>
<gene>
    <name evidence="2" type="ORF">EAH80_20930</name>
</gene>
<dbReference type="Proteomes" id="UP000320095">
    <property type="component" value="Unassembled WGS sequence"/>
</dbReference>
<evidence type="ECO:0000313" key="3">
    <source>
        <dbReference type="Proteomes" id="UP000320095"/>
    </source>
</evidence>
<proteinExistence type="predicted"/>
<evidence type="ECO:0000256" key="1">
    <source>
        <dbReference type="SAM" id="MobiDB-lite"/>
    </source>
</evidence>
<protein>
    <submittedName>
        <fullName evidence="2">Uncharacterized protein</fullName>
    </submittedName>
</protein>
<reference evidence="2 3" key="1">
    <citation type="journal article" date="2019" name="Environ. Microbiol.">
        <title>Species interactions and distinct microbial communities in high Arctic permafrost affected cryosols are associated with the CH4 and CO2 gas fluxes.</title>
        <authorList>
            <person name="Altshuler I."/>
            <person name="Hamel J."/>
            <person name="Turney S."/>
            <person name="Magnuson E."/>
            <person name="Levesque R."/>
            <person name="Greer C."/>
            <person name="Whyte L.G."/>
        </authorList>
    </citation>
    <scope>NUCLEOTIDE SEQUENCE [LARGE SCALE GENOMIC DNA]</scope>
    <source>
        <strain evidence="2 3">S5.20</strain>
    </source>
</reference>
<keyword evidence="3" id="KW-1185">Reference proteome</keyword>
<organism evidence="2 3">
    <name type="scientific">Mycolicibacterium hodleri</name>
    <dbReference type="NCBI Taxonomy" id="49897"/>
    <lineage>
        <taxon>Bacteria</taxon>
        <taxon>Bacillati</taxon>
        <taxon>Actinomycetota</taxon>
        <taxon>Actinomycetes</taxon>
        <taxon>Mycobacteriales</taxon>
        <taxon>Mycobacteriaceae</taxon>
        <taxon>Mycolicibacterium</taxon>
    </lineage>
</organism>
<dbReference type="AlphaFoldDB" id="A0A502E3K5"/>
<accession>A0A502E3K5</accession>
<name>A0A502E3K5_9MYCO</name>